<comment type="caution">
    <text evidence="3">The sequence shown here is derived from an EMBL/GenBank/DDBJ whole genome shotgun (WGS) entry which is preliminary data.</text>
</comment>
<dbReference type="PANTHER" id="PTHR34875:SF6">
    <property type="entry name" value="UPF0237 PROTEIN MJ1558"/>
    <property type="match status" value="1"/>
</dbReference>
<dbReference type="AlphaFoldDB" id="W7QC04"/>
<organism evidence="3 4">
    <name type="scientific">Catenovulum agarivorans DS-2</name>
    <dbReference type="NCBI Taxonomy" id="1328313"/>
    <lineage>
        <taxon>Bacteria</taxon>
        <taxon>Pseudomonadati</taxon>
        <taxon>Pseudomonadota</taxon>
        <taxon>Gammaproteobacteria</taxon>
        <taxon>Alteromonadales</taxon>
        <taxon>Alteromonadaceae</taxon>
        <taxon>Catenovulum</taxon>
    </lineage>
</organism>
<dbReference type="InterPro" id="IPR045865">
    <property type="entry name" value="ACT-like_dom_sf"/>
</dbReference>
<protein>
    <recommendedName>
        <fullName evidence="1">Glycine cleavage system transcriptional repressor</fullName>
    </recommendedName>
</protein>
<evidence type="ECO:0000313" key="4">
    <source>
        <dbReference type="Proteomes" id="UP000019276"/>
    </source>
</evidence>
<dbReference type="RefSeq" id="WP_035015042.1">
    <property type="nucleotide sequence ID" value="NZ_ARZY01000022.1"/>
</dbReference>
<dbReference type="eggNOG" id="COG2716">
    <property type="taxonomic scope" value="Bacteria"/>
</dbReference>
<reference evidence="3 4" key="1">
    <citation type="journal article" date="2014" name="Genome Announc.">
        <title>Draft Genome Sequence of the Agar-Degrading Bacterium Catenovulum sp. Strain DS-2, Isolated from Intestines of Haliotis diversicolor.</title>
        <authorList>
            <person name="Shan D."/>
            <person name="Li X."/>
            <person name="Gu Z."/>
            <person name="Wei G."/>
            <person name="Gao Z."/>
            <person name="Shao Z."/>
        </authorList>
    </citation>
    <scope>NUCLEOTIDE SEQUENCE [LARGE SCALE GENOMIC DNA]</scope>
    <source>
        <strain evidence="3 4">DS-2</strain>
    </source>
</reference>
<feature type="domain" description="ACT" evidence="2">
    <location>
        <begin position="91"/>
        <end position="170"/>
    </location>
</feature>
<keyword evidence="1" id="KW-0963">Cytoplasm</keyword>
<dbReference type="InterPro" id="IPR050990">
    <property type="entry name" value="UPF0237/GcvR_regulator"/>
</dbReference>
<keyword evidence="4" id="KW-1185">Reference proteome</keyword>
<proteinExistence type="predicted"/>
<dbReference type="Proteomes" id="UP000019276">
    <property type="component" value="Unassembled WGS sequence"/>
</dbReference>
<dbReference type="PANTHER" id="PTHR34875">
    <property type="entry name" value="UPF0237 PROTEIN MJ1558"/>
    <property type="match status" value="1"/>
</dbReference>
<keyword evidence="1" id="KW-0678">Repressor</keyword>
<evidence type="ECO:0000313" key="3">
    <source>
        <dbReference type="EMBL" id="EWH09546.1"/>
    </source>
</evidence>
<name>W7QC04_9ALTE</name>
<dbReference type="CDD" id="cd04869">
    <property type="entry name" value="ACT_GcvR_2"/>
    <property type="match status" value="1"/>
</dbReference>
<dbReference type="PROSITE" id="PS51671">
    <property type="entry name" value="ACT"/>
    <property type="match status" value="1"/>
</dbReference>
<dbReference type="GO" id="GO:0005737">
    <property type="term" value="C:cytoplasm"/>
    <property type="evidence" value="ECO:0007669"/>
    <property type="project" value="UniProtKB-SubCell"/>
</dbReference>
<gene>
    <name evidence="3" type="ORF">DS2_11963</name>
</gene>
<comment type="subcellular location">
    <subcellularLocation>
        <location evidence="1">Cytoplasm</location>
    </subcellularLocation>
</comment>
<dbReference type="GO" id="GO:0006355">
    <property type="term" value="P:regulation of DNA-templated transcription"/>
    <property type="evidence" value="ECO:0007669"/>
    <property type="project" value="UniProtKB-UniRule"/>
</dbReference>
<accession>W7QC04</accession>
<evidence type="ECO:0000256" key="1">
    <source>
        <dbReference type="PIRNR" id="PIRNR028103"/>
    </source>
</evidence>
<sequence length="170" mass="18648">MQNQLIISIISADKPGIIELLSKTIRANHGNWLGSNFCRLSGQFAGIVEIGVVHEHQQNLIAAIKNLTQHNIQLHIAEGTKDKEQQCKLATLTVVGNDKAGIINQISTRLAEHQVNLLNLKSSCESAPNWGSLLFKAEATLELPTNIDIDDIQEALEDIANDLVVEINLE</sequence>
<dbReference type="InterPro" id="IPR016867">
    <property type="entry name" value="GcvR"/>
</dbReference>
<dbReference type="EMBL" id="ARZY01000022">
    <property type="protein sequence ID" value="EWH09546.1"/>
    <property type="molecule type" value="Genomic_DNA"/>
</dbReference>
<keyword evidence="1" id="KW-0804">Transcription</keyword>
<dbReference type="STRING" id="1328313.DS2_11963"/>
<evidence type="ECO:0000259" key="2">
    <source>
        <dbReference type="PROSITE" id="PS51671"/>
    </source>
</evidence>
<dbReference type="PIRSF" id="PIRSF028103">
    <property type="entry name" value="GcvR"/>
    <property type="match status" value="1"/>
</dbReference>
<dbReference type="Gene3D" id="3.30.70.260">
    <property type="match status" value="2"/>
</dbReference>
<dbReference type="SUPFAM" id="SSF55021">
    <property type="entry name" value="ACT-like"/>
    <property type="match status" value="2"/>
</dbReference>
<dbReference type="InterPro" id="IPR002912">
    <property type="entry name" value="ACT_dom"/>
</dbReference>
<dbReference type="OrthoDB" id="12860at2"/>